<comment type="caution">
    <text evidence="1">The sequence shown here is derived from an EMBL/GenBank/DDBJ whole genome shotgun (WGS) entry which is preliminary data.</text>
</comment>
<dbReference type="EMBL" id="BAAANC010000005">
    <property type="protein sequence ID" value="GAA1559129.1"/>
    <property type="molecule type" value="Genomic_DNA"/>
</dbReference>
<gene>
    <name evidence="1" type="ORF">GCM10009741_75180</name>
</gene>
<keyword evidence="2" id="KW-1185">Reference proteome</keyword>
<sequence>MTVELQKLLTDAAASDWAPAASERLAHGIEERIVAFLPSRARAALGAEEAAQRARVIAWERCRLLAERQTGMATWGFLANIVRWRLADAVRAEALRRQRHPLTDVVPEHVDRRQVVELGSSLDLICAELAQAGLFEREARRLLLVATEGARFERSAIRNRLLTAGASRSQAEGMAWLLRGGAANRSALARLAVGERREAVFADAIVRRWIAAAAGRDQSFSGGRTGSGLPAVRAVEAPGFGLARTA</sequence>
<accession>A0ABN2CMM6</accession>
<evidence type="ECO:0008006" key="3">
    <source>
        <dbReference type="Google" id="ProtNLM"/>
    </source>
</evidence>
<dbReference type="Proteomes" id="UP001500363">
    <property type="component" value="Unassembled WGS sequence"/>
</dbReference>
<evidence type="ECO:0000313" key="1">
    <source>
        <dbReference type="EMBL" id="GAA1559129.1"/>
    </source>
</evidence>
<name>A0ABN2CMM6_9ACTN</name>
<dbReference type="RefSeq" id="WP_344182981.1">
    <property type="nucleotide sequence ID" value="NZ_BAAANC010000005.1"/>
</dbReference>
<proteinExistence type="predicted"/>
<organism evidence="1 2">
    <name type="scientific">Kribbella lupini</name>
    <dbReference type="NCBI Taxonomy" id="291602"/>
    <lineage>
        <taxon>Bacteria</taxon>
        <taxon>Bacillati</taxon>
        <taxon>Actinomycetota</taxon>
        <taxon>Actinomycetes</taxon>
        <taxon>Propionibacteriales</taxon>
        <taxon>Kribbellaceae</taxon>
        <taxon>Kribbella</taxon>
    </lineage>
</organism>
<evidence type="ECO:0000313" key="2">
    <source>
        <dbReference type="Proteomes" id="UP001500363"/>
    </source>
</evidence>
<reference evidence="1 2" key="1">
    <citation type="journal article" date="2019" name="Int. J. Syst. Evol. Microbiol.">
        <title>The Global Catalogue of Microorganisms (GCM) 10K type strain sequencing project: providing services to taxonomists for standard genome sequencing and annotation.</title>
        <authorList>
            <consortium name="The Broad Institute Genomics Platform"/>
            <consortium name="The Broad Institute Genome Sequencing Center for Infectious Disease"/>
            <person name="Wu L."/>
            <person name="Ma J."/>
        </authorList>
    </citation>
    <scope>NUCLEOTIDE SEQUENCE [LARGE SCALE GENOMIC DNA]</scope>
    <source>
        <strain evidence="1 2">JCM 14303</strain>
    </source>
</reference>
<protein>
    <recommendedName>
        <fullName evidence="3">DUF222 domain-containing protein</fullName>
    </recommendedName>
</protein>